<dbReference type="OrthoDB" id="8902517at2"/>
<accession>C4ZJX9</accession>
<evidence type="ECO:0000313" key="2">
    <source>
        <dbReference type="Proteomes" id="UP000002186"/>
    </source>
</evidence>
<evidence type="ECO:0000313" key="1">
    <source>
        <dbReference type="EMBL" id="ACK54970.1"/>
    </source>
</evidence>
<dbReference type="STRING" id="85643.Tmz1t_2230"/>
<protein>
    <submittedName>
        <fullName evidence="1">CRISPR-associated protein, Cse2 family</fullName>
    </submittedName>
</protein>
<sequence>MNQTDTTPPASPLGRLAQVITRRQHFRGDANALDTGEQAALARLDPEAPRPHQIGALAHALVLAGITPDDWQHTTWRRWALLAQGMALAGHDGSARLGTQLAHAAVSESRVTRLLTARGDAFSQQVPRVVRLMASRSTSPNWLEFGALILATDHDEARAETLRLRIAGSYYSTTHS</sequence>
<dbReference type="InterPro" id="IPR013382">
    <property type="entry name" value="CRISPR-assoc_prot_Cse2"/>
</dbReference>
<dbReference type="EMBL" id="CP001281">
    <property type="protein sequence ID" value="ACK54970.1"/>
    <property type="molecule type" value="Genomic_DNA"/>
</dbReference>
<dbReference type="Proteomes" id="UP000002186">
    <property type="component" value="Chromosome"/>
</dbReference>
<dbReference type="InterPro" id="IPR038287">
    <property type="entry name" value="Cse2_sf"/>
</dbReference>
<name>C4ZJX9_THASP</name>
<dbReference type="KEGG" id="tmz:Tmz1t_2230"/>
<dbReference type="HOGENOM" id="CLU_121806_0_0_4"/>
<dbReference type="eggNOG" id="ENOG5030Z3J">
    <property type="taxonomic scope" value="Bacteria"/>
</dbReference>
<gene>
    <name evidence="1" type="ordered locus">Tmz1t_2230</name>
</gene>
<dbReference type="Gene3D" id="1.10.520.40">
    <property type="entry name" value="CRISPR-associated protein Cse2"/>
    <property type="match status" value="1"/>
</dbReference>
<keyword evidence="2" id="KW-1185">Reference proteome</keyword>
<dbReference type="RefSeq" id="WP_012585434.1">
    <property type="nucleotide sequence ID" value="NC_011662.2"/>
</dbReference>
<dbReference type="Pfam" id="PF09485">
    <property type="entry name" value="CRISPR_Cse2"/>
    <property type="match status" value="1"/>
</dbReference>
<reference evidence="2" key="1">
    <citation type="submission" date="2009-05" db="EMBL/GenBank/DDBJ databases">
        <title>Complete sequence of chromosome of Thauera sp. MZ1T.</title>
        <authorList>
            <consortium name="US DOE Joint Genome Institute"/>
            <person name="Lucas S."/>
            <person name="Copeland A."/>
            <person name="Lapidus A."/>
            <person name="Glavina del Rio T."/>
            <person name="Dalin E."/>
            <person name="Tice H."/>
            <person name="Bruce D."/>
            <person name="Goodwin L."/>
            <person name="Pitluck S."/>
            <person name="Sims D."/>
            <person name="Brettin T."/>
            <person name="Detter J.C."/>
            <person name="Han C."/>
            <person name="Larimer F."/>
            <person name="Land M."/>
            <person name="Hauser L."/>
            <person name="Kyrpides N."/>
            <person name="Mikhailova N."/>
            <person name="Sayler G.S."/>
        </authorList>
    </citation>
    <scope>NUCLEOTIDE SEQUENCE [LARGE SCALE GENOMIC DNA]</scope>
    <source>
        <strain evidence="2">MZ1T</strain>
    </source>
</reference>
<organism evidence="1 2">
    <name type="scientific">Thauera aminoaromatica</name>
    <dbReference type="NCBI Taxonomy" id="164330"/>
    <lineage>
        <taxon>Bacteria</taxon>
        <taxon>Pseudomonadati</taxon>
        <taxon>Pseudomonadota</taxon>
        <taxon>Betaproteobacteria</taxon>
        <taxon>Rhodocyclales</taxon>
        <taxon>Zoogloeaceae</taxon>
        <taxon>Thauera</taxon>
    </lineage>
</organism>
<proteinExistence type="predicted"/>
<dbReference type="AlphaFoldDB" id="C4ZJX9"/>
<reference evidence="1 2" key="2">
    <citation type="journal article" date="2012" name="Stand. Genomic Sci.">
        <title>Complete genome sequence of Thauera aminoaromatica strain MZ1T.</title>
        <authorList>
            <person name="Jiang K."/>
            <person name="Sanseverino J."/>
            <person name="Chauhan A."/>
            <person name="Lucas S."/>
            <person name="Copeland A."/>
            <person name="Lapidus A."/>
            <person name="Del Rio T.G."/>
            <person name="Dalin E."/>
            <person name="Tice H."/>
            <person name="Bruce D."/>
            <person name="Goodwin L."/>
            <person name="Pitluck S."/>
            <person name="Sims D."/>
            <person name="Brettin T."/>
            <person name="Detter J.C."/>
            <person name="Han C."/>
            <person name="Chang Y.J."/>
            <person name="Larimer F."/>
            <person name="Land M."/>
            <person name="Hauser L."/>
            <person name="Kyrpides N.C."/>
            <person name="Mikhailova N."/>
            <person name="Moser S."/>
            <person name="Jegier P."/>
            <person name="Close D."/>
            <person name="Debruyn J.M."/>
            <person name="Wang Y."/>
            <person name="Layton A.C."/>
            <person name="Allen M.S."/>
            <person name="Sayler G.S."/>
        </authorList>
    </citation>
    <scope>NUCLEOTIDE SEQUENCE [LARGE SCALE GENOMIC DNA]</scope>
    <source>
        <strain evidence="1 2">MZ1T</strain>
    </source>
</reference>